<proteinExistence type="predicted"/>
<accession>A0ACC0K4K4</accession>
<dbReference type="Proteomes" id="UP001064048">
    <property type="component" value="Chromosome 30"/>
</dbReference>
<evidence type="ECO:0000313" key="2">
    <source>
        <dbReference type="Proteomes" id="UP001064048"/>
    </source>
</evidence>
<comment type="caution">
    <text evidence="1">The sequence shown here is derived from an EMBL/GenBank/DDBJ whole genome shotgun (WGS) entry which is preliminary data.</text>
</comment>
<keyword evidence="2" id="KW-1185">Reference proteome</keyword>
<evidence type="ECO:0000313" key="1">
    <source>
        <dbReference type="EMBL" id="KAI8431359.1"/>
    </source>
</evidence>
<protein>
    <submittedName>
        <fullName evidence="1">Uncharacterized protein</fullName>
    </submittedName>
</protein>
<dbReference type="EMBL" id="CM046130">
    <property type="protein sequence ID" value="KAI8431359.1"/>
    <property type="molecule type" value="Genomic_DNA"/>
</dbReference>
<name>A0ACC0K4K4_CHOFU</name>
<gene>
    <name evidence="1" type="ORF">MSG28_015895</name>
</gene>
<sequence>MTSLDHNLCCGCLSENRKMVIVEEFWKKQCFLQIISEIPMCQPEGVPVWLCWECEALIRRFTEFKQQVMYSYRTLHDFGKQNLNLEQLHHTSKLTICKLQNVNITQTSQLEELTINQSESPIAIQLEAKHKVKEETENNIKLEQNLSDQDNDDNDLLINYVSKKKKVRKKKKKEVFYKEIELTEKEVEEERRVMQMKEEYVNAMFRCEKCLLSFPNADDLKDHVAIKHELNASRYMCSVCACSFSSELSYKYHAGRHRRRFQCAACGARARSQRAAHKHYTAKHGIEPISFENLKTEENGQPENVENTENNGKQESFPCELCAKTFRWKTSLRKHLETHRIEAGQKRRPYCEPCKMSFTTTSNLQKHVKTSSKHQIQLKLRKLKEVLPEDSTSPEKRQAHIEEIKCSVNEARQQFPCAHCGKRFQWRGNLLRHLHSHAARQDLYLQWRQLVSAKTVALISAVVDEGVVSDKWNVPNVIGLPPSPSPSRYVNLFLCSRANGELVCKPCNRTFSSIATYKQHMMVSRAHVSEQALRHPCGECGRRFATASRLRDHVDWDHRQHFTHSCQHCPKVFKSHTSLYLHKQVVHKKDSAEHLCDHCGKPFPNHAKLRSHIIALHTSESPYKCTTCGARFSWHSCLSRHCTTCGARSAGTRASHATCAAFTSRSSATDTHTTVSPTSAPHAGHASAGTRASHATCAAFTSRSSVAQTHTSVPPSAPHAGHASAGTRASHATCAAFTSRSSVAQTHTLVSPTSAPHAGHASAGTRALTPRASRSQAEVAPQTHTSVPH</sequence>
<reference evidence="1 2" key="1">
    <citation type="journal article" date="2022" name="Genome Biol. Evol.">
        <title>The Spruce Budworm Genome: Reconstructing the Evolutionary History of Antifreeze Proteins.</title>
        <authorList>
            <person name="Beliveau C."/>
            <person name="Gagne P."/>
            <person name="Picq S."/>
            <person name="Vernygora O."/>
            <person name="Keeling C.I."/>
            <person name="Pinkney K."/>
            <person name="Doucet D."/>
            <person name="Wen F."/>
            <person name="Johnston J.S."/>
            <person name="Maaroufi H."/>
            <person name="Boyle B."/>
            <person name="Laroche J."/>
            <person name="Dewar K."/>
            <person name="Juretic N."/>
            <person name="Blackburn G."/>
            <person name="Nisole A."/>
            <person name="Brunet B."/>
            <person name="Brandao M."/>
            <person name="Lumley L."/>
            <person name="Duan J."/>
            <person name="Quan G."/>
            <person name="Lucarotti C.J."/>
            <person name="Roe A.D."/>
            <person name="Sperling F.A.H."/>
            <person name="Levesque R.C."/>
            <person name="Cusson M."/>
        </authorList>
    </citation>
    <scope>NUCLEOTIDE SEQUENCE [LARGE SCALE GENOMIC DNA]</scope>
    <source>
        <strain evidence="1">Glfc:IPQL:Cfum</strain>
    </source>
</reference>
<organism evidence="1 2">
    <name type="scientific">Choristoneura fumiferana</name>
    <name type="common">Spruce budworm moth</name>
    <name type="synonym">Archips fumiferana</name>
    <dbReference type="NCBI Taxonomy" id="7141"/>
    <lineage>
        <taxon>Eukaryota</taxon>
        <taxon>Metazoa</taxon>
        <taxon>Ecdysozoa</taxon>
        <taxon>Arthropoda</taxon>
        <taxon>Hexapoda</taxon>
        <taxon>Insecta</taxon>
        <taxon>Pterygota</taxon>
        <taxon>Neoptera</taxon>
        <taxon>Endopterygota</taxon>
        <taxon>Lepidoptera</taxon>
        <taxon>Glossata</taxon>
        <taxon>Ditrysia</taxon>
        <taxon>Tortricoidea</taxon>
        <taxon>Tortricidae</taxon>
        <taxon>Tortricinae</taxon>
        <taxon>Choristoneura</taxon>
    </lineage>
</organism>